<feature type="signal peptide" evidence="1">
    <location>
        <begin position="1"/>
        <end position="19"/>
    </location>
</feature>
<evidence type="ECO:0000256" key="1">
    <source>
        <dbReference type="SAM" id="SignalP"/>
    </source>
</evidence>
<evidence type="ECO:0000313" key="3">
    <source>
        <dbReference type="Proteomes" id="UP000718451"/>
    </source>
</evidence>
<dbReference type="Proteomes" id="UP000718451">
    <property type="component" value="Unassembled WGS sequence"/>
</dbReference>
<dbReference type="EMBL" id="JAAWWL010000001">
    <property type="protein sequence ID" value="NKI31858.1"/>
    <property type="molecule type" value="Genomic_DNA"/>
</dbReference>
<keyword evidence="3" id="KW-1185">Reference proteome</keyword>
<name>A0ABX1GPL3_9FLAO</name>
<comment type="caution">
    <text evidence="2">The sequence shown here is derived from an EMBL/GenBank/DDBJ whole genome shotgun (WGS) entry which is preliminary data.</text>
</comment>
<organism evidence="2 3">
    <name type="scientific">Croceivirga thetidis</name>
    <dbReference type="NCBI Taxonomy" id="2721623"/>
    <lineage>
        <taxon>Bacteria</taxon>
        <taxon>Pseudomonadati</taxon>
        <taxon>Bacteroidota</taxon>
        <taxon>Flavobacteriia</taxon>
        <taxon>Flavobacteriales</taxon>
        <taxon>Flavobacteriaceae</taxon>
        <taxon>Croceivirga</taxon>
    </lineage>
</organism>
<evidence type="ECO:0008006" key="4">
    <source>
        <dbReference type="Google" id="ProtNLM"/>
    </source>
</evidence>
<dbReference type="RefSeq" id="WP_168552004.1">
    <property type="nucleotide sequence ID" value="NZ_JAAWWL010000001.1"/>
</dbReference>
<feature type="chain" id="PRO_5045185411" description="Secreted protein" evidence="1">
    <location>
        <begin position="20"/>
        <end position="221"/>
    </location>
</feature>
<sequence>MKKSLVLLLALCTSSLFYAQVSGVRTELPTEMVRNFQMGNNILPTNLVGTPFLDETFSPGIAQVKDKKYNAVLRYNAYADEIEMKDENNESIALLKRDYITASFGGNDYQILTMGDKKGYVITLEEGAYSLYKRHQKEFIPEKEATSSYGSNKPPQLVDDITYYIKMGDEAATEIKLKKSDLAKFLGEKKVKEYAKMNKSKLNSEQDVIALLKTLNAGVQS</sequence>
<reference evidence="2 3" key="1">
    <citation type="submission" date="2020-04" db="EMBL/GenBank/DDBJ databases">
        <authorList>
            <person name="Yoon J."/>
        </authorList>
    </citation>
    <scope>NUCLEOTIDE SEQUENCE [LARGE SCALE GENOMIC DNA]</scope>
    <source>
        <strain evidence="2 3">DJ-13</strain>
    </source>
</reference>
<evidence type="ECO:0000313" key="2">
    <source>
        <dbReference type="EMBL" id="NKI31858.1"/>
    </source>
</evidence>
<protein>
    <recommendedName>
        <fullName evidence="4">Secreted protein</fullName>
    </recommendedName>
</protein>
<keyword evidence="1" id="KW-0732">Signal</keyword>
<gene>
    <name evidence="2" type="ORF">HCU67_07850</name>
</gene>
<accession>A0ABX1GPL3</accession>
<proteinExistence type="predicted"/>